<dbReference type="eggNOG" id="COG0840">
    <property type="taxonomic scope" value="Bacteria"/>
</dbReference>
<dbReference type="Gene3D" id="1.10.287.950">
    <property type="entry name" value="Methyl-accepting chemotaxis protein"/>
    <property type="match status" value="1"/>
</dbReference>
<comment type="caution">
    <text evidence="5">The sequence shown here is derived from an EMBL/GenBank/DDBJ whole genome shotgun (WGS) entry which is preliminary data.</text>
</comment>
<dbReference type="PANTHER" id="PTHR43531">
    <property type="entry name" value="PROTEIN ICFG"/>
    <property type="match status" value="1"/>
</dbReference>
<reference evidence="5 6" key="1">
    <citation type="journal article" date="2011" name="EMBO J.">
        <title>Structural diversity of bacterial flagellar motors.</title>
        <authorList>
            <person name="Chen S."/>
            <person name="Beeby M."/>
            <person name="Murphy G.E."/>
            <person name="Leadbetter J.R."/>
            <person name="Hendrixson D.R."/>
            <person name="Briegel A."/>
            <person name="Li Z."/>
            <person name="Shi J."/>
            <person name="Tocheva E.I."/>
            <person name="Muller A."/>
            <person name="Dobro M.J."/>
            <person name="Jensen G.J."/>
        </authorList>
    </citation>
    <scope>NUCLEOTIDE SEQUENCE [LARGE SCALE GENOMIC DNA]</scope>
    <source>
        <strain evidence="5 6">ATCC 19624</strain>
    </source>
</reference>
<comment type="similarity">
    <text evidence="2">Belongs to the methyl-accepting chemotaxis (MCP) protein family.</text>
</comment>
<dbReference type="GO" id="GO:0006935">
    <property type="term" value="P:chemotaxis"/>
    <property type="evidence" value="ECO:0007669"/>
    <property type="project" value="InterPro"/>
</dbReference>
<keyword evidence="6" id="KW-1185">Reference proteome</keyword>
<keyword evidence="3" id="KW-0807">Transducer</keyword>
<feature type="non-terminal residue" evidence="5">
    <location>
        <position position="1"/>
    </location>
</feature>
<dbReference type="AlphaFoldDB" id="F3KVM1"/>
<proteinExistence type="inferred from homology"/>
<dbReference type="GO" id="GO:0004888">
    <property type="term" value="F:transmembrane signaling receptor activity"/>
    <property type="evidence" value="ECO:0007669"/>
    <property type="project" value="InterPro"/>
</dbReference>
<accession>F3KVM1</accession>
<evidence type="ECO:0000259" key="4">
    <source>
        <dbReference type="PROSITE" id="PS50111"/>
    </source>
</evidence>
<evidence type="ECO:0000313" key="5">
    <source>
        <dbReference type="EMBL" id="EGI76204.1"/>
    </source>
</evidence>
<dbReference type="Proteomes" id="UP000016368">
    <property type="component" value="Unassembled WGS sequence"/>
</dbReference>
<gene>
    <name evidence="5" type="ORF">HGR_12542</name>
</gene>
<dbReference type="STRING" id="887062.HGR_12542"/>
<dbReference type="PANTHER" id="PTHR43531:SF14">
    <property type="entry name" value="METHYL-ACCEPTING CHEMOTAXIS PROTEIN I-RELATED"/>
    <property type="match status" value="1"/>
</dbReference>
<dbReference type="InterPro" id="IPR004089">
    <property type="entry name" value="MCPsignal_dom"/>
</dbReference>
<dbReference type="GO" id="GO:0007165">
    <property type="term" value="P:signal transduction"/>
    <property type="evidence" value="ECO:0007669"/>
    <property type="project" value="UniProtKB-KW"/>
</dbReference>
<dbReference type="InterPro" id="IPR004090">
    <property type="entry name" value="Chemotax_Me-accpt_rcpt"/>
</dbReference>
<dbReference type="PROSITE" id="PS50111">
    <property type="entry name" value="CHEMOTAXIS_TRANSDUC_2"/>
    <property type="match status" value="1"/>
</dbReference>
<dbReference type="Pfam" id="PF00015">
    <property type="entry name" value="MCPsignal"/>
    <property type="match status" value="1"/>
</dbReference>
<keyword evidence="1" id="KW-0488">Methylation</keyword>
<dbReference type="SUPFAM" id="SSF58104">
    <property type="entry name" value="Methyl-accepting chemotaxis protein (MCP) signaling domain"/>
    <property type="match status" value="1"/>
</dbReference>
<organism evidence="5 6">
    <name type="scientific">Hylemonella gracilis ATCC 19624</name>
    <dbReference type="NCBI Taxonomy" id="887062"/>
    <lineage>
        <taxon>Bacteria</taxon>
        <taxon>Pseudomonadati</taxon>
        <taxon>Pseudomonadota</taxon>
        <taxon>Betaproteobacteria</taxon>
        <taxon>Burkholderiales</taxon>
        <taxon>Comamonadaceae</taxon>
        <taxon>Hylemonella</taxon>
    </lineage>
</organism>
<dbReference type="SMART" id="SM00283">
    <property type="entry name" value="MA"/>
    <property type="match status" value="1"/>
</dbReference>
<feature type="domain" description="Methyl-accepting transducer" evidence="4">
    <location>
        <begin position="1"/>
        <end position="139"/>
    </location>
</feature>
<dbReference type="PRINTS" id="PR00260">
    <property type="entry name" value="CHEMTRNSDUCR"/>
</dbReference>
<dbReference type="InterPro" id="IPR051310">
    <property type="entry name" value="MCP_chemotaxis"/>
</dbReference>
<dbReference type="GO" id="GO:0005886">
    <property type="term" value="C:plasma membrane"/>
    <property type="evidence" value="ECO:0007669"/>
    <property type="project" value="TreeGrafter"/>
</dbReference>
<dbReference type="RefSeq" id="WP_006298595.1">
    <property type="nucleotide sequence ID" value="NZ_AEGR01000078.1"/>
</dbReference>
<evidence type="ECO:0000256" key="3">
    <source>
        <dbReference type="PROSITE-ProRule" id="PRU00284"/>
    </source>
</evidence>
<dbReference type="EMBL" id="AEGR01000078">
    <property type="protein sequence ID" value="EGI76204.1"/>
    <property type="molecule type" value="Genomic_DNA"/>
</dbReference>
<evidence type="ECO:0000313" key="6">
    <source>
        <dbReference type="Proteomes" id="UP000016368"/>
    </source>
</evidence>
<evidence type="ECO:0000256" key="2">
    <source>
        <dbReference type="ARBA" id="ARBA00029447"/>
    </source>
</evidence>
<evidence type="ECO:0000256" key="1">
    <source>
        <dbReference type="ARBA" id="ARBA00022481"/>
    </source>
</evidence>
<protein>
    <submittedName>
        <fullName evidence="5">Chemotaxis sensory transducer</fullName>
    </submittedName>
</protein>
<name>F3KVM1_9BURK</name>
<sequence length="176" mass="18004">IISVIDGIAFQTNILALNAAVEAARAGEQGRGFAVVAGEVRSLAGRSAEAAREIKALISASVQRVEQGGALVDRAGTTMDEVVASIRRVTDLMGEISTASAEQSAGVLEVGEAISGMDQTTQQNAALVEQMTSAAVDLKNQAQGLVQAVAVFKLAQGGSAAPTLGRAEPTERLSWA</sequence>